<keyword evidence="3" id="KW-1185">Reference proteome</keyword>
<evidence type="ECO:0000313" key="3">
    <source>
        <dbReference type="Proteomes" id="UP000234479"/>
    </source>
</evidence>
<comment type="caution">
    <text evidence="2">The sequence shown here is derived from an EMBL/GenBank/DDBJ whole genome shotgun (WGS) entry which is preliminary data.</text>
</comment>
<dbReference type="Proteomes" id="UP000234479">
    <property type="component" value="Unassembled WGS sequence"/>
</dbReference>
<feature type="compositionally biased region" description="Gly residues" evidence="1">
    <location>
        <begin position="10"/>
        <end position="19"/>
    </location>
</feature>
<dbReference type="RefSeq" id="WP_101716547.1">
    <property type="nucleotide sequence ID" value="NZ_PJRS01000009.1"/>
</dbReference>
<sequence>MADNSNDNGGASGVGGVSGANGTTSADRAEAARDAMDAGRTAAEKTAEAMVADAVSTLGAVCSVDTQALAQAVAATPVDVRAAVIDAVVDKLGPLQQAQFEQDLAAATFTDKFTQAPDMSPRAWEGFQAGFTGQLGAAGGMVGVEFGGPAGLSGTWDATVGMGPVSTSLRDGTVSVSAPLGGLFSGTYSHTPGLDGDVNRVGIAIGVDKGPAGAGFEVNVDVGPNEPATTLQGTWQDRDASGKIQVAGENVDNRKMTEFGPGVSSTVYDSTGRPTQYSTGVVANDPNNLDRAMRGLR</sequence>
<evidence type="ECO:0000313" key="2">
    <source>
        <dbReference type="EMBL" id="PLR28430.1"/>
    </source>
</evidence>
<gene>
    <name evidence="2" type="ORF">SGCZBJ_03000</name>
</gene>
<dbReference type="OrthoDB" id="7185389at2"/>
<name>A0A2N5DQV1_9CAUL</name>
<organism evidence="2 3">
    <name type="scientific">Caulobacter zeae</name>
    <dbReference type="NCBI Taxonomy" id="2055137"/>
    <lineage>
        <taxon>Bacteria</taxon>
        <taxon>Pseudomonadati</taxon>
        <taxon>Pseudomonadota</taxon>
        <taxon>Alphaproteobacteria</taxon>
        <taxon>Caulobacterales</taxon>
        <taxon>Caulobacteraceae</taxon>
        <taxon>Caulobacter</taxon>
    </lineage>
</organism>
<feature type="region of interest" description="Disordered" evidence="1">
    <location>
        <begin position="1"/>
        <end position="40"/>
    </location>
</feature>
<evidence type="ECO:0000256" key="1">
    <source>
        <dbReference type="SAM" id="MobiDB-lite"/>
    </source>
</evidence>
<proteinExistence type="predicted"/>
<dbReference type="AlphaFoldDB" id="A0A2N5DQV1"/>
<accession>A0A2N5DQV1</accession>
<feature type="compositionally biased region" description="Basic and acidic residues" evidence="1">
    <location>
        <begin position="27"/>
        <end position="40"/>
    </location>
</feature>
<protein>
    <submittedName>
        <fullName evidence="2">Uncharacterized protein</fullName>
    </submittedName>
</protein>
<dbReference type="EMBL" id="PJRS01000009">
    <property type="protein sequence ID" value="PLR28430.1"/>
    <property type="molecule type" value="Genomic_DNA"/>
</dbReference>
<reference evidence="2 3" key="1">
    <citation type="submission" date="2017-12" db="EMBL/GenBank/DDBJ databases">
        <title>The genome sequence of Caulobacter sp. 410.</title>
        <authorList>
            <person name="Gao J."/>
            <person name="Mao X."/>
            <person name="Sun J."/>
        </authorList>
    </citation>
    <scope>NUCLEOTIDE SEQUENCE [LARGE SCALE GENOMIC DNA]</scope>
    <source>
        <strain evidence="2 3">410</strain>
    </source>
</reference>